<comment type="caution">
    <text evidence="3">The sequence shown here is derived from an EMBL/GenBank/DDBJ whole genome shotgun (WGS) entry which is preliminary data.</text>
</comment>
<dbReference type="EMBL" id="JAVRIE010000005">
    <property type="protein sequence ID" value="MDT0583557.1"/>
    <property type="molecule type" value="Genomic_DNA"/>
</dbReference>
<dbReference type="Proteomes" id="UP001249020">
    <property type="component" value="Unassembled WGS sequence"/>
</dbReference>
<feature type="signal peptide" evidence="1">
    <location>
        <begin position="1"/>
        <end position="33"/>
    </location>
</feature>
<dbReference type="GO" id="GO:0005975">
    <property type="term" value="P:carbohydrate metabolic process"/>
    <property type="evidence" value="ECO:0007669"/>
    <property type="project" value="InterPro"/>
</dbReference>
<keyword evidence="4" id="KW-1185">Reference proteome</keyword>
<dbReference type="SUPFAM" id="SSF51011">
    <property type="entry name" value="Glycosyl hydrolase domain"/>
    <property type="match status" value="1"/>
</dbReference>
<proteinExistence type="predicted"/>
<sequence length="695" mass="77634">MKNSRALWSNSLRPLLGKALLVSSIVMGLSACGAAKNEMPDSGKTAEEENTATAEYLTRDIRDDIFYFVMPDRFHNGNPDNDQGDPTRPISYGGFDNTSKWAFNGGDMRGVEAKLDYIQDMGVTAIWMTPLLRNKAVQSDGFGHHGYWVIDFTEIDPHFGTNEDLRSLIDAAHERGIKVFFDIITNHTADVIKYKECHNEDGTFISGKPGCKYKSKADVAAGDTYTPFILDQEKGVKVPQWLNDPKYYNNQGDSFWQGESAVHGDFVGLDDLDTANPEVVSGMTEIFKNIITEFKPDGFRIDTVKHVDLSFWQSFGPAIVAHAKSSGIPNFHIFGEVYDGNPAVLSKFTTAGKLPSVLDFSFHFNVKDALFHNKDVNRIGQLFDNDDYYRDADSSPDLLMNFLGNHDAGRVGLFINQGFADASKAEKLQRSVLGHAFMYMSRGIPVVYYGDEQGFTGDGGDVDARENMDPSFVAEYNDNLLIGTSRTTADDNFDQKHPIYQSLKNFAKVRSEHQALRTGIHQNRLIDNKNRIVAFSRIDKQEMREYLAIFNMDTETRKVALNVDSLSYSSVLGNNAKVNQGSLTTTIEPLSFVLLKADQVHKGSEIFDVKMSEKYTDNERVFLPVNLSFGSQQALQVADVSFYAVDESGAETFLSNDDTSPYRAVLLPEQLEGVTQLKVIVKDSSENEMSKTFKL</sequence>
<gene>
    <name evidence="3" type="ORF">RM544_13490</name>
</gene>
<organism evidence="3 4">
    <name type="scientific">Brumicola blandensis</name>
    <dbReference type="NCBI Taxonomy" id="3075611"/>
    <lineage>
        <taxon>Bacteria</taxon>
        <taxon>Pseudomonadati</taxon>
        <taxon>Pseudomonadota</taxon>
        <taxon>Gammaproteobacteria</taxon>
        <taxon>Alteromonadales</taxon>
        <taxon>Alteromonadaceae</taxon>
        <taxon>Brumicola</taxon>
    </lineage>
</organism>
<dbReference type="GO" id="GO:0016787">
    <property type="term" value="F:hydrolase activity"/>
    <property type="evidence" value="ECO:0007669"/>
    <property type="project" value="UniProtKB-KW"/>
</dbReference>
<evidence type="ECO:0000313" key="3">
    <source>
        <dbReference type="EMBL" id="MDT0583557.1"/>
    </source>
</evidence>
<dbReference type="InterPro" id="IPR017853">
    <property type="entry name" value="GH"/>
</dbReference>
<reference evidence="3 4" key="1">
    <citation type="submission" date="2023-09" db="EMBL/GenBank/DDBJ databases">
        <authorList>
            <person name="Rey-Velasco X."/>
        </authorList>
    </citation>
    <scope>NUCLEOTIDE SEQUENCE [LARGE SCALE GENOMIC DNA]</scope>
    <source>
        <strain evidence="3 4">W409</strain>
    </source>
</reference>
<accession>A0AAW8R2R9</accession>
<protein>
    <submittedName>
        <fullName evidence="3">Alpha-amylase family glycosyl hydrolase</fullName>
    </submittedName>
</protein>
<dbReference type="PANTHER" id="PTHR10357">
    <property type="entry name" value="ALPHA-AMYLASE FAMILY MEMBER"/>
    <property type="match status" value="1"/>
</dbReference>
<keyword evidence="1" id="KW-0732">Signal</keyword>
<dbReference type="PANTHER" id="PTHR10357:SF209">
    <property type="entry name" value="PERIPLASMIC ALPHA-AMYLASE"/>
    <property type="match status" value="1"/>
</dbReference>
<dbReference type="AlphaFoldDB" id="A0AAW8R2R9"/>
<evidence type="ECO:0000256" key="1">
    <source>
        <dbReference type="SAM" id="SignalP"/>
    </source>
</evidence>
<dbReference type="PROSITE" id="PS51257">
    <property type="entry name" value="PROKAR_LIPOPROTEIN"/>
    <property type="match status" value="1"/>
</dbReference>
<dbReference type="RefSeq" id="WP_311362324.1">
    <property type="nucleotide sequence ID" value="NZ_JAVRIE010000005.1"/>
</dbReference>
<dbReference type="InterPro" id="IPR013780">
    <property type="entry name" value="Glyco_hydro_b"/>
</dbReference>
<dbReference type="Gene3D" id="2.60.40.1180">
    <property type="entry name" value="Golgi alpha-mannosidase II"/>
    <property type="match status" value="1"/>
</dbReference>
<dbReference type="InterPro" id="IPR006047">
    <property type="entry name" value="GH13_cat_dom"/>
</dbReference>
<evidence type="ECO:0000259" key="2">
    <source>
        <dbReference type="SMART" id="SM00642"/>
    </source>
</evidence>
<dbReference type="SMART" id="SM00642">
    <property type="entry name" value="Aamy"/>
    <property type="match status" value="1"/>
</dbReference>
<feature type="domain" description="Glycosyl hydrolase family 13 catalytic" evidence="2">
    <location>
        <begin position="68"/>
        <end position="510"/>
    </location>
</feature>
<dbReference type="Gene3D" id="3.20.20.80">
    <property type="entry name" value="Glycosidases"/>
    <property type="match status" value="1"/>
</dbReference>
<name>A0AAW8R2R9_9ALTE</name>
<dbReference type="CDD" id="cd11339">
    <property type="entry name" value="AmyAc_bac_CMD_like_2"/>
    <property type="match status" value="1"/>
</dbReference>
<feature type="chain" id="PRO_5043745833" evidence="1">
    <location>
        <begin position="34"/>
        <end position="695"/>
    </location>
</feature>
<keyword evidence="3" id="KW-0378">Hydrolase</keyword>
<evidence type="ECO:0000313" key="4">
    <source>
        <dbReference type="Proteomes" id="UP001249020"/>
    </source>
</evidence>
<dbReference type="Pfam" id="PF00128">
    <property type="entry name" value="Alpha-amylase"/>
    <property type="match status" value="1"/>
</dbReference>
<dbReference type="SUPFAM" id="SSF51445">
    <property type="entry name" value="(Trans)glycosidases"/>
    <property type="match status" value="1"/>
</dbReference>